<evidence type="ECO:0000313" key="9">
    <source>
        <dbReference type="Proteomes" id="UP001216139"/>
    </source>
</evidence>
<dbReference type="InterPro" id="IPR023095">
    <property type="entry name" value="Ade_MeTrfase_dom_2"/>
</dbReference>
<dbReference type="InterPro" id="IPR012327">
    <property type="entry name" value="MeTrfase_D12"/>
</dbReference>
<dbReference type="EC" id="2.1.1.72" evidence="2 7"/>
<dbReference type="Gene3D" id="1.10.1020.10">
    <property type="entry name" value="Adenine-specific Methyltransferase, Domain 2"/>
    <property type="match status" value="1"/>
</dbReference>
<dbReference type="GO" id="GO:0009007">
    <property type="term" value="F:site-specific DNA-methyltransferase (adenine-specific) activity"/>
    <property type="evidence" value="ECO:0007669"/>
    <property type="project" value="UniProtKB-EC"/>
</dbReference>
<dbReference type="SUPFAM" id="SSF53335">
    <property type="entry name" value="S-adenosyl-L-methionine-dependent methyltransferases"/>
    <property type="match status" value="1"/>
</dbReference>
<accession>A0ABY7T5L5</accession>
<evidence type="ECO:0000256" key="2">
    <source>
        <dbReference type="ARBA" id="ARBA00011900"/>
    </source>
</evidence>
<dbReference type="PANTHER" id="PTHR30481">
    <property type="entry name" value="DNA ADENINE METHYLASE"/>
    <property type="match status" value="1"/>
</dbReference>
<dbReference type="PANTHER" id="PTHR30481:SF3">
    <property type="entry name" value="DNA ADENINE METHYLASE"/>
    <property type="match status" value="1"/>
</dbReference>
<dbReference type="PRINTS" id="PR00505">
    <property type="entry name" value="D12N6MTFRASE"/>
</dbReference>
<evidence type="ECO:0000256" key="6">
    <source>
        <dbReference type="ARBA" id="ARBA00047942"/>
    </source>
</evidence>
<dbReference type="Gene3D" id="3.40.50.150">
    <property type="entry name" value="Vaccinia Virus protein VP39"/>
    <property type="match status" value="1"/>
</dbReference>
<protein>
    <recommendedName>
        <fullName evidence="2 7">Site-specific DNA-methyltransferase (adenine-specific)</fullName>
        <ecNumber evidence="2 7">2.1.1.72</ecNumber>
    </recommendedName>
</protein>
<proteinExistence type="inferred from homology"/>
<sequence>MINESSVINKNSLPFLRWTGSKRWFTKNHIDKFLPPTFNSYHEPFLGGGAVFFHLQGKNNQAIRYYLSDTNEELINAYLQIRDNPSLVVAFLKNYNNNEIDYYKVRSSRPDLPAQQAARFIYLNRTSFNGIYRVNSHGEYNVPYGKRQRVDYVTEQLLLDVSDQLQGVNLIKQTFEKALFNIKANDLVFLDPPYTVAHENNGFIEYNQQLFAWEDQVKLRDFVVEIQNLGAYFLLTNASHKSIVDLYDGIGQIEKVSRISQVGGRNKTRGMYNELIITNII</sequence>
<dbReference type="InterPro" id="IPR012263">
    <property type="entry name" value="M_m6A_EcoRV"/>
</dbReference>
<name>A0ABY7T5L5_9SPHI</name>
<evidence type="ECO:0000313" key="8">
    <source>
        <dbReference type="EMBL" id="WCT11554.1"/>
    </source>
</evidence>
<dbReference type="NCBIfam" id="TIGR00571">
    <property type="entry name" value="dam"/>
    <property type="match status" value="1"/>
</dbReference>
<evidence type="ECO:0000256" key="3">
    <source>
        <dbReference type="ARBA" id="ARBA00022603"/>
    </source>
</evidence>
<reference evidence="8 9" key="1">
    <citation type="submission" date="2023-02" db="EMBL/GenBank/DDBJ databases">
        <title>Genome sequence of Mucilaginibacter jinjuensis strain KACC 16571.</title>
        <authorList>
            <person name="Kim S."/>
            <person name="Heo J."/>
            <person name="Kwon S.-W."/>
        </authorList>
    </citation>
    <scope>NUCLEOTIDE SEQUENCE [LARGE SCALE GENOMIC DNA]</scope>
    <source>
        <strain evidence="8 9">KACC 16571</strain>
    </source>
</reference>
<dbReference type="GO" id="GO:0032259">
    <property type="term" value="P:methylation"/>
    <property type="evidence" value="ECO:0007669"/>
    <property type="project" value="UniProtKB-KW"/>
</dbReference>
<evidence type="ECO:0000256" key="4">
    <source>
        <dbReference type="ARBA" id="ARBA00022679"/>
    </source>
</evidence>
<evidence type="ECO:0000256" key="5">
    <source>
        <dbReference type="ARBA" id="ARBA00022691"/>
    </source>
</evidence>
<dbReference type="RefSeq" id="WP_273629742.1">
    <property type="nucleotide sequence ID" value="NZ_CP117167.1"/>
</dbReference>
<dbReference type="InterPro" id="IPR002052">
    <property type="entry name" value="DNA_methylase_N6_adenine_CS"/>
</dbReference>
<keyword evidence="9" id="KW-1185">Reference proteome</keyword>
<dbReference type="InterPro" id="IPR029063">
    <property type="entry name" value="SAM-dependent_MTases_sf"/>
</dbReference>
<keyword evidence="3 7" id="KW-0489">Methyltransferase</keyword>
<comment type="catalytic activity">
    <reaction evidence="6 7">
        <text>a 2'-deoxyadenosine in DNA + S-adenosyl-L-methionine = an N(6)-methyl-2'-deoxyadenosine in DNA + S-adenosyl-L-homocysteine + H(+)</text>
        <dbReference type="Rhea" id="RHEA:15197"/>
        <dbReference type="Rhea" id="RHEA-COMP:12418"/>
        <dbReference type="Rhea" id="RHEA-COMP:12419"/>
        <dbReference type="ChEBI" id="CHEBI:15378"/>
        <dbReference type="ChEBI" id="CHEBI:57856"/>
        <dbReference type="ChEBI" id="CHEBI:59789"/>
        <dbReference type="ChEBI" id="CHEBI:90615"/>
        <dbReference type="ChEBI" id="CHEBI:90616"/>
        <dbReference type="EC" id="2.1.1.72"/>
    </reaction>
</comment>
<dbReference type="Proteomes" id="UP001216139">
    <property type="component" value="Chromosome"/>
</dbReference>
<comment type="similarity">
    <text evidence="1 7">Belongs to the N(4)/N(6)-methyltransferase family.</text>
</comment>
<dbReference type="PROSITE" id="PS00092">
    <property type="entry name" value="N6_MTASE"/>
    <property type="match status" value="1"/>
</dbReference>
<evidence type="ECO:0000256" key="7">
    <source>
        <dbReference type="RuleBase" id="RU361257"/>
    </source>
</evidence>
<dbReference type="PIRSF" id="PIRSF000398">
    <property type="entry name" value="M_m6A_EcoRV"/>
    <property type="match status" value="1"/>
</dbReference>
<evidence type="ECO:0000256" key="1">
    <source>
        <dbReference type="ARBA" id="ARBA00006594"/>
    </source>
</evidence>
<organism evidence="8 9">
    <name type="scientific">Mucilaginibacter jinjuensis</name>
    <dbReference type="NCBI Taxonomy" id="1176721"/>
    <lineage>
        <taxon>Bacteria</taxon>
        <taxon>Pseudomonadati</taxon>
        <taxon>Bacteroidota</taxon>
        <taxon>Sphingobacteriia</taxon>
        <taxon>Sphingobacteriales</taxon>
        <taxon>Sphingobacteriaceae</taxon>
        <taxon>Mucilaginibacter</taxon>
    </lineage>
</organism>
<dbReference type="EMBL" id="CP117167">
    <property type="protein sequence ID" value="WCT11554.1"/>
    <property type="molecule type" value="Genomic_DNA"/>
</dbReference>
<keyword evidence="4 7" id="KW-0808">Transferase</keyword>
<keyword evidence="5 7" id="KW-0949">S-adenosyl-L-methionine</keyword>
<gene>
    <name evidence="8" type="ORF">PQO05_22705</name>
</gene>
<dbReference type="Pfam" id="PF02086">
    <property type="entry name" value="MethyltransfD12"/>
    <property type="match status" value="1"/>
</dbReference>